<dbReference type="OMA" id="FMHLRDG"/>
<dbReference type="GO" id="GO:0016872">
    <property type="term" value="F:intramolecular lyase activity"/>
    <property type="evidence" value="ECO:0007669"/>
    <property type="project" value="InterPro"/>
</dbReference>
<name>A0A0U5GNL5_ASPCI</name>
<dbReference type="PANTHER" id="PTHR47284:SF3">
    <property type="entry name" value="FATTY-ACID-BINDING PROTEIN 2"/>
    <property type="match status" value="1"/>
</dbReference>
<evidence type="ECO:0000313" key="4">
    <source>
        <dbReference type="EMBL" id="CEN60031.1"/>
    </source>
</evidence>
<dbReference type="InterPro" id="IPR016088">
    <property type="entry name" value="Chalcone_isomerase_3-sand"/>
</dbReference>
<dbReference type="InterPro" id="IPR016087">
    <property type="entry name" value="Chalcone_isomerase"/>
</dbReference>
<organism evidence="4 5">
    <name type="scientific">Aspergillus calidoustus</name>
    <dbReference type="NCBI Taxonomy" id="454130"/>
    <lineage>
        <taxon>Eukaryota</taxon>
        <taxon>Fungi</taxon>
        <taxon>Dikarya</taxon>
        <taxon>Ascomycota</taxon>
        <taxon>Pezizomycotina</taxon>
        <taxon>Eurotiomycetes</taxon>
        <taxon>Eurotiomycetidae</taxon>
        <taxon>Eurotiales</taxon>
        <taxon>Aspergillaceae</taxon>
        <taxon>Aspergillus</taxon>
        <taxon>Aspergillus subgen. Nidulantes</taxon>
    </lineage>
</organism>
<sequence>MAMKTPLSVQRTCGQCIRQRYLHPNRTTATRYLSTSNPLRSAPKANPLRTTGNARAVRPNEQDVAKYRRSMIISASGIAACAVAMYGVITLDAFGLEATQAKEADGKDEVKDNAPSGIKLEGPEGFPHSPSVIRIQGQDGAEEVATGTSTIPTFPSTIRLPRYQQSSATLAPGDEIPVATGAEDEDEYQLLGLGVRTVSFLKIQVYVVGLYVAKSDISELQRRLIETAVHPPTDDQVIANPVGATSATSLVSTERQLLKQLLLDEEKGEDAWNAIIKDNGLRTAFRIVPTRNTDFIHLRDGWVRGITARAQKANAKANVNAEGQPVSTRGEFEDESFGAAMSDFKKLFGGGQRKNVPKGQTLLLLRNERGELDVLFGADPEKPWRFMGRVSDERVSRLVWLNYLAGKNVSSEDARKSVVDGVMGVVERPVGTLVQKVL</sequence>
<evidence type="ECO:0000313" key="5">
    <source>
        <dbReference type="Proteomes" id="UP000054771"/>
    </source>
</evidence>
<feature type="transmembrane region" description="Helical" evidence="2">
    <location>
        <begin position="71"/>
        <end position="89"/>
    </location>
</feature>
<keyword evidence="2" id="KW-0472">Membrane</keyword>
<feature type="region of interest" description="Disordered" evidence="1">
    <location>
        <begin position="103"/>
        <end position="125"/>
    </location>
</feature>
<feature type="compositionally biased region" description="Basic and acidic residues" evidence="1">
    <location>
        <begin position="103"/>
        <end position="112"/>
    </location>
</feature>
<keyword evidence="2" id="KW-0812">Transmembrane</keyword>
<dbReference type="InterPro" id="IPR036298">
    <property type="entry name" value="Chalcone_isomerase_sf"/>
</dbReference>
<dbReference type="OrthoDB" id="18193at2759"/>
<reference evidence="5" key="1">
    <citation type="journal article" date="2016" name="Genome Announc.">
        <title>Draft genome sequences of fungus Aspergillus calidoustus.</title>
        <authorList>
            <person name="Horn F."/>
            <person name="Linde J."/>
            <person name="Mattern D.J."/>
            <person name="Walther G."/>
            <person name="Guthke R."/>
            <person name="Scherlach K."/>
            <person name="Martin K."/>
            <person name="Brakhage A.A."/>
            <person name="Petzke L."/>
            <person name="Valiante V."/>
        </authorList>
    </citation>
    <scope>NUCLEOTIDE SEQUENCE [LARGE SCALE GENOMIC DNA]</scope>
    <source>
        <strain evidence="5">SF006504</strain>
    </source>
</reference>
<dbReference type="STRING" id="454130.A0A0U5GNL5"/>
<gene>
    <name evidence="4" type="ORF">ASPCAL02472</name>
</gene>
<dbReference type="Gene3D" id="3.50.70.10">
    <property type="match status" value="1"/>
</dbReference>
<proteinExistence type="predicted"/>
<keyword evidence="5" id="KW-1185">Reference proteome</keyword>
<dbReference type="Proteomes" id="UP000054771">
    <property type="component" value="Unassembled WGS sequence"/>
</dbReference>
<accession>A0A0U5GNL5</accession>
<dbReference type="AlphaFoldDB" id="A0A0U5GNL5"/>
<dbReference type="SUPFAM" id="SSF54626">
    <property type="entry name" value="Chalcone isomerase"/>
    <property type="match status" value="1"/>
</dbReference>
<dbReference type="PANTHER" id="PTHR47284">
    <property type="entry name" value="FATTY-ACID-BINDING PROTEIN 2"/>
    <property type="match status" value="1"/>
</dbReference>
<dbReference type="EMBL" id="CDMC01000002">
    <property type="protein sequence ID" value="CEN60031.1"/>
    <property type="molecule type" value="Genomic_DNA"/>
</dbReference>
<evidence type="ECO:0000259" key="3">
    <source>
        <dbReference type="Pfam" id="PF16035"/>
    </source>
</evidence>
<evidence type="ECO:0000256" key="2">
    <source>
        <dbReference type="SAM" id="Phobius"/>
    </source>
</evidence>
<dbReference type="Pfam" id="PF16035">
    <property type="entry name" value="Chalcone_2"/>
    <property type="match status" value="1"/>
</dbReference>
<keyword evidence="2" id="KW-1133">Transmembrane helix</keyword>
<protein>
    <recommendedName>
        <fullName evidence="3">Chalcone isomerase domain-containing protein</fullName>
    </recommendedName>
</protein>
<evidence type="ECO:0000256" key="1">
    <source>
        <dbReference type="SAM" id="MobiDB-lite"/>
    </source>
</evidence>
<feature type="domain" description="Chalcone isomerase" evidence="3">
    <location>
        <begin position="186"/>
        <end position="419"/>
    </location>
</feature>